<proteinExistence type="inferred from homology"/>
<name>A0ABD5RI04_9EURY</name>
<feature type="compositionally biased region" description="Acidic residues" evidence="3">
    <location>
        <begin position="225"/>
        <end position="238"/>
    </location>
</feature>
<dbReference type="Gene3D" id="1.20.120.1760">
    <property type="match status" value="1"/>
</dbReference>
<evidence type="ECO:0000313" key="6">
    <source>
        <dbReference type="Proteomes" id="UP001596099"/>
    </source>
</evidence>
<keyword evidence="4" id="KW-0812">Transmembrane</keyword>
<dbReference type="Pfam" id="PF01066">
    <property type="entry name" value="CDP-OH_P_transf"/>
    <property type="match status" value="1"/>
</dbReference>
<feature type="compositionally biased region" description="Low complexity" evidence="3">
    <location>
        <begin position="239"/>
        <end position="253"/>
    </location>
</feature>
<evidence type="ECO:0000256" key="4">
    <source>
        <dbReference type="SAM" id="Phobius"/>
    </source>
</evidence>
<comment type="caution">
    <text evidence="5">The sequence shown here is derived from an EMBL/GenBank/DDBJ whole genome shotgun (WGS) entry which is preliminary data.</text>
</comment>
<comment type="similarity">
    <text evidence="2">Belongs to the CDP-alcohol phosphatidyltransferase class-I family.</text>
</comment>
<dbReference type="RefSeq" id="WP_247418986.1">
    <property type="nucleotide sequence ID" value="NZ_JALLGW010000002.1"/>
</dbReference>
<evidence type="ECO:0000256" key="3">
    <source>
        <dbReference type="SAM" id="MobiDB-lite"/>
    </source>
</evidence>
<evidence type="ECO:0000313" key="5">
    <source>
        <dbReference type="EMBL" id="MFC5970226.1"/>
    </source>
</evidence>
<feature type="region of interest" description="Disordered" evidence="3">
    <location>
        <begin position="225"/>
        <end position="259"/>
    </location>
</feature>
<keyword evidence="1 2" id="KW-0808">Transferase</keyword>
<keyword evidence="4" id="KW-1133">Transmembrane helix</keyword>
<feature type="transmembrane region" description="Helical" evidence="4">
    <location>
        <begin position="73"/>
        <end position="92"/>
    </location>
</feature>
<keyword evidence="6" id="KW-1185">Reference proteome</keyword>
<dbReference type="InterPro" id="IPR043130">
    <property type="entry name" value="CDP-OH_PTrfase_TM_dom"/>
</dbReference>
<protein>
    <submittedName>
        <fullName evidence="5">Protein sorting system archaetidylserine synthase</fullName>
    </submittedName>
</protein>
<dbReference type="NCBIfam" id="NF038086">
    <property type="entry name" value="anchor_synt_A"/>
    <property type="match status" value="1"/>
</dbReference>
<feature type="transmembrane region" description="Helical" evidence="4">
    <location>
        <begin position="154"/>
        <end position="173"/>
    </location>
</feature>
<feature type="transmembrane region" description="Helical" evidence="4">
    <location>
        <begin position="204"/>
        <end position="221"/>
    </location>
</feature>
<accession>A0ABD5RI04</accession>
<feature type="transmembrane region" description="Helical" evidence="4">
    <location>
        <begin position="179"/>
        <end position="197"/>
    </location>
</feature>
<dbReference type="AlphaFoldDB" id="A0ABD5RI04"/>
<gene>
    <name evidence="5" type="ORF">ACFPYI_02670</name>
</gene>
<dbReference type="InterPro" id="IPR048254">
    <property type="entry name" value="CDP_ALCOHOL_P_TRANSF_CS"/>
</dbReference>
<dbReference type="InterPro" id="IPR000462">
    <property type="entry name" value="CDP-OH_P_trans"/>
</dbReference>
<organism evidence="5 6">
    <name type="scientific">Halomarina salina</name>
    <dbReference type="NCBI Taxonomy" id="1872699"/>
    <lineage>
        <taxon>Archaea</taxon>
        <taxon>Methanobacteriati</taxon>
        <taxon>Methanobacteriota</taxon>
        <taxon>Stenosarchaea group</taxon>
        <taxon>Halobacteria</taxon>
        <taxon>Halobacteriales</taxon>
        <taxon>Natronomonadaceae</taxon>
        <taxon>Halomarina</taxon>
    </lineage>
</organism>
<evidence type="ECO:0000256" key="2">
    <source>
        <dbReference type="RuleBase" id="RU003750"/>
    </source>
</evidence>
<reference evidence="5 6" key="1">
    <citation type="journal article" date="2019" name="Int. J. Syst. Evol. Microbiol.">
        <title>The Global Catalogue of Microorganisms (GCM) 10K type strain sequencing project: providing services to taxonomists for standard genome sequencing and annotation.</title>
        <authorList>
            <consortium name="The Broad Institute Genomics Platform"/>
            <consortium name="The Broad Institute Genome Sequencing Center for Infectious Disease"/>
            <person name="Wu L."/>
            <person name="Ma J."/>
        </authorList>
    </citation>
    <scope>NUCLEOTIDE SEQUENCE [LARGE SCALE GENOMIC DNA]</scope>
    <source>
        <strain evidence="5 6">CGMCC 1.12543</strain>
    </source>
</reference>
<feature type="transmembrane region" description="Helical" evidence="4">
    <location>
        <begin position="99"/>
        <end position="118"/>
    </location>
</feature>
<keyword evidence="4" id="KW-0472">Membrane</keyword>
<feature type="transmembrane region" description="Helical" evidence="4">
    <location>
        <begin position="130"/>
        <end position="147"/>
    </location>
</feature>
<dbReference type="PROSITE" id="PS00379">
    <property type="entry name" value="CDP_ALCOHOL_P_TRANSF"/>
    <property type="match status" value="1"/>
</dbReference>
<dbReference type="EMBL" id="JBHSQH010000001">
    <property type="protein sequence ID" value="MFC5970226.1"/>
    <property type="molecule type" value="Genomic_DNA"/>
</dbReference>
<sequence length="259" mass="26526">MRPRFVGRFGVADGMTVVNAAVGFAAAAAVLVDPGLSARLVLLAAVADGADGVLARRFGGTAFGEHLDSLADVASFCVAPALFLVGIALESWGQTTGTLVAVAVAALFVAMGVVRLGLYTVHDPKGPVTVGVPTTLAATVLATLYLAGLTDPTALLGIAAAFAYLMVVTIPYPDLLVRDALAMGAVQALAVLAPTAFSRLFPRLLLFAALAYLILAPDLYWRDPDDDTEDGEYADDDSTAAGTGTPTEATDGGQTATRR</sequence>
<dbReference type="GO" id="GO:0016740">
    <property type="term" value="F:transferase activity"/>
    <property type="evidence" value="ECO:0007669"/>
    <property type="project" value="UniProtKB-KW"/>
</dbReference>
<evidence type="ECO:0000256" key="1">
    <source>
        <dbReference type="ARBA" id="ARBA00022679"/>
    </source>
</evidence>
<dbReference type="Proteomes" id="UP001596099">
    <property type="component" value="Unassembled WGS sequence"/>
</dbReference>